<comment type="caution">
    <text evidence="1">The sequence shown here is derived from an EMBL/GenBank/DDBJ whole genome shotgun (WGS) entry which is preliminary data.</text>
</comment>
<protein>
    <submittedName>
        <fullName evidence="1">DUF4235 domain-containing protein</fullName>
    </submittedName>
</protein>
<sequence>MTAAEIAYKPVGWALGAASGMVAGAVFRQVWKVVAHDDEAPEATDENRTWREILVASALQGAIFAVVKASVDRGGALAVRRVSA</sequence>
<keyword evidence="2" id="KW-1185">Reference proteome</keyword>
<dbReference type="EMBL" id="JAINZZ010000010">
    <property type="protein sequence ID" value="MBY8878255.1"/>
    <property type="molecule type" value="Genomic_DNA"/>
</dbReference>
<organism evidence="1 2">
    <name type="scientific">Actinacidiphila acidipaludis</name>
    <dbReference type="NCBI Taxonomy" id="2873382"/>
    <lineage>
        <taxon>Bacteria</taxon>
        <taxon>Bacillati</taxon>
        <taxon>Actinomycetota</taxon>
        <taxon>Actinomycetes</taxon>
        <taxon>Kitasatosporales</taxon>
        <taxon>Streptomycetaceae</taxon>
        <taxon>Actinacidiphila</taxon>
    </lineage>
</organism>
<dbReference type="Proteomes" id="UP000778578">
    <property type="component" value="Unassembled WGS sequence"/>
</dbReference>
<evidence type="ECO:0000313" key="1">
    <source>
        <dbReference type="EMBL" id="MBY8878255.1"/>
    </source>
</evidence>
<accession>A0ABS7Q520</accession>
<reference evidence="1 2" key="1">
    <citation type="submission" date="2021-08" db="EMBL/GenBank/DDBJ databases">
        <title>WGS of actinomycetes from Thailand.</title>
        <authorList>
            <person name="Thawai C."/>
        </authorList>
    </citation>
    <scope>NUCLEOTIDE SEQUENCE [LARGE SCALE GENOMIC DNA]</scope>
    <source>
        <strain evidence="1 2">PLK6-54</strain>
    </source>
</reference>
<dbReference type="InterPro" id="IPR025329">
    <property type="entry name" value="DUF4235"/>
</dbReference>
<evidence type="ECO:0000313" key="2">
    <source>
        <dbReference type="Proteomes" id="UP000778578"/>
    </source>
</evidence>
<dbReference type="RefSeq" id="WP_222962399.1">
    <property type="nucleotide sequence ID" value="NZ_JAINZZ010000010.1"/>
</dbReference>
<gene>
    <name evidence="1" type="ORF">K7862_11510</name>
</gene>
<dbReference type="Pfam" id="PF14019">
    <property type="entry name" value="DUF4235"/>
    <property type="match status" value="1"/>
</dbReference>
<proteinExistence type="predicted"/>
<name>A0ABS7Q520_9ACTN</name>